<evidence type="ECO:0000256" key="6">
    <source>
        <dbReference type="ARBA" id="ARBA00022840"/>
    </source>
</evidence>
<dbReference type="InterPro" id="IPR050588">
    <property type="entry name" value="WNK_Ser-Thr_kinase"/>
</dbReference>
<dbReference type="PANTHER" id="PTHR13902">
    <property type="entry name" value="SERINE/THREONINE-PROTEIN KINASE WNK WITH NO LYSINE -RELATED"/>
    <property type="match status" value="1"/>
</dbReference>
<dbReference type="InterPro" id="IPR008271">
    <property type="entry name" value="Ser/Thr_kinase_AS"/>
</dbReference>
<evidence type="ECO:0000313" key="11">
    <source>
        <dbReference type="Proteomes" id="UP000245207"/>
    </source>
</evidence>
<reference evidence="10 11" key="1">
    <citation type="journal article" date="2018" name="Mol. Plant">
        <title>The genome of Artemisia annua provides insight into the evolution of Asteraceae family and artemisinin biosynthesis.</title>
        <authorList>
            <person name="Shen Q."/>
            <person name="Zhang L."/>
            <person name="Liao Z."/>
            <person name="Wang S."/>
            <person name="Yan T."/>
            <person name="Shi P."/>
            <person name="Liu M."/>
            <person name="Fu X."/>
            <person name="Pan Q."/>
            <person name="Wang Y."/>
            <person name="Lv Z."/>
            <person name="Lu X."/>
            <person name="Zhang F."/>
            <person name="Jiang W."/>
            <person name="Ma Y."/>
            <person name="Chen M."/>
            <person name="Hao X."/>
            <person name="Li L."/>
            <person name="Tang Y."/>
            <person name="Lv G."/>
            <person name="Zhou Y."/>
            <person name="Sun X."/>
            <person name="Brodelius P.E."/>
            <person name="Rose J.K.C."/>
            <person name="Tang K."/>
        </authorList>
    </citation>
    <scope>NUCLEOTIDE SEQUENCE [LARGE SCALE GENOMIC DNA]</scope>
    <source>
        <strain evidence="11">cv. Huhao1</strain>
        <tissue evidence="10">Leaf</tissue>
    </source>
</reference>
<dbReference type="GO" id="GO:0004674">
    <property type="term" value="F:protein serine/threonine kinase activity"/>
    <property type="evidence" value="ECO:0007669"/>
    <property type="project" value="UniProtKB-KW"/>
</dbReference>
<evidence type="ECO:0000256" key="2">
    <source>
        <dbReference type="ARBA" id="ARBA00022527"/>
    </source>
</evidence>
<sequence length="544" mass="62057">MDLGVEKMKQQQQEMFLDDPDVVERCPNNRYVRYNELLGRGASKTVYKGFDEVEGIEIAWNQVMLDDAMRSSEHLERVYSEVHFLKTLKHENIIKSYVSWVDDKNKTVNMITELFTSGSLRQYRKKHKSVDLKAIKNWARQILRGLTYLHTQEPPIIHRDLKCDNIFVNGNHGEVKIGDLGLATLMLPPAVKSLIGTPEFMAPELYEEEYNELVDIYSFGMCILELITCEYPYSECRNQAQIYRKVTSGIKPAGLSKVKDPQVKEFIEKCLVPVSQRLPAKELLNDPFLAIDSTKERVHEPINLNLVDLSLSNSCPMDVDCNNKMSSVSSSVESNTSSPHFPSAKVQNVNERNDIQLKGEMTEENSVTINLRLDVFTGKPQHVEFSFYLEEDTAYAIAQEMVEELDLVHEDIAVVTELIDDLISKFVPTWKPSSKMSSPKSSVILQMGQLELEPPTKVSEPQNNGCKGSGNSSFTYSGDWMKSSSNSSSLFQEDERDRCEDLKQELDAIDAQYLQWFSVLQKNKEEAIETAKKKWDLKKKAVSF</sequence>
<evidence type="ECO:0000256" key="7">
    <source>
        <dbReference type="ARBA" id="ARBA00047899"/>
    </source>
</evidence>
<comment type="catalytic activity">
    <reaction evidence="7">
        <text>L-threonyl-[protein] + ATP = O-phospho-L-threonyl-[protein] + ADP + H(+)</text>
        <dbReference type="Rhea" id="RHEA:46608"/>
        <dbReference type="Rhea" id="RHEA-COMP:11060"/>
        <dbReference type="Rhea" id="RHEA-COMP:11605"/>
        <dbReference type="ChEBI" id="CHEBI:15378"/>
        <dbReference type="ChEBI" id="CHEBI:30013"/>
        <dbReference type="ChEBI" id="CHEBI:30616"/>
        <dbReference type="ChEBI" id="CHEBI:61977"/>
        <dbReference type="ChEBI" id="CHEBI:456216"/>
        <dbReference type="EC" id="2.7.11.1"/>
    </reaction>
</comment>
<dbReference type="Proteomes" id="UP000245207">
    <property type="component" value="Unassembled WGS sequence"/>
</dbReference>
<evidence type="ECO:0000256" key="4">
    <source>
        <dbReference type="ARBA" id="ARBA00022741"/>
    </source>
</evidence>
<evidence type="ECO:0000256" key="1">
    <source>
        <dbReference type="ARBA" id="ARBA00012513"/>
    </source>
</evidence>
<dbReference type="GO" id="GO:0005524">
    <property type="term" value="F:ATP binding"/>
    <property type="evidence" value="ECO:0007669"/>
    <property type="project" value="UniProtKB-KW"/>
</dbReference>
<dbReference type="STRING" id="35608.A0A2U1QNS8"/>
<dbReference type="Gene3D" id="1.10.510.10">
    <property type="entry name" value="Transferase(Phosphotransferase) domain 1"/>
    <property type="match status" value="1"/>
</dbReference>
<keyword evidence="3" id="KW-0808">Transferase</keyword>
<dbReference type="Pfam" id="PF12202">
    <property type="entry name" value="OSR1_C"/>
    <property type="match status" value="1"/>
</dbReference>
<keyword evidence="6" id="KW-0067">ATP-binding</keyword>
<dbReference type="AlphaFoldDB" id="A0A2U1QNS8"/>
<dbReference type="InterPro" id="IPR011009">
    <property type="entry name" value="Kinase-like_dom_sf"/>
</dbReference>
<dbReference type="Gene3D" id="3.30.200.20">
    <property type="entry name" value="Phosphorylase Kinase, domain 1"/>
    <property type="match status" value="1"/>
</dbReference>
<accession>A0A2U1QNS8</accession>
<evidence type="ECO:0000256" key="5">
    <source>
        <dbReference type="ARBA" id="ARBA00022777"/>
    </source>
</evidence>
<dbReference type="FunFam" id="3.30.200.20:FF:000075">
    <property type="entry name" value="Probable serine/threonine-protein kinase WNK1"/>
    <property type="match status" value="1"/>
</dbReference>
<keyword evidence="2" id="KW-0723">Serine/threonine-protein kinase</keyword>
<dbReference type="Gene3D" id="3.10.20.90">
    <property type="entry name" value="Phosphatidylinositol 3-kinase Catalytic Subunit, Chain A, domain 1"/>
    <property type="match status" value="1"/>
</dbReference>
<name>A0A2U1QNS8_ARTAN</name>
<dbReference type="InterPro" id="IPR024678">
    <property type="entry name" value="Kinase_OSR1/WNK_CCT"/>
</dbReference>
<comment type="catalytic activity">
    <reaction evidence="8">
        <text>L-seryl-[protein] + ATP = O-phospho-L-seryl-[protein] + ADP + H(+)</text>
        <dbReference type="Rhea" id="RHEA:17989"/>
        <dbReference type="Rhea" id="RHEA-COMP:9863"/>
        <dbReference type="Rhea" id="RHEA-COMP:11604"/>
        <dbReference type="ChEBI" id="CHEBI:15378"/>
        <dbReference type="ChEBI" id="CHEBI:29999"/>
        <dbReference type="ChEBI" id="CHEBI:30616"/>
        <dbReference type="ChEBI" id="CHEBI:83421"/>
        <dbReference type="ChEBI" id="CHEBI:456216"/>
        <dbReference type="EC" id="2.7.11.1"/>
    </reaction>
</comment>
<proteinExistence type="predicted"/>
<dbReference type="SUPFAM" id="SSF56112">
    <property type="entry name" value="Protein kinase-like (PK-like)"/>
    <property type="match status" value="1"/>
</dbReference>
<evidence type="ECO:0000256" key="3">
    <source>
        <dbReference type="ARBA" id="ARBA00022679"/>
    </source>
</evidence>
<comment type="caution">
    <text evidence="10">The sequence shown here is derived from an EMBL/GenBank/DDBJ whole genome shotgun (WGS) entry which is preliminary data.</text>
</comment>
<dbReference type="Pfam" id="PF00069">
    <property type="entry name" value="Pkinase"/>
    <property type="match status" value="1"/>
</dbReference>
<dbReference type="InterPro" id="IPR000719">
    <property type="entry name" value="Prot_kinase_dom"/>
</dbReference>
<dbReference type="EC" id="2.7.11.1" evidence="1"/>
<keyword evidence="11" id="KW-1185">Reference proteome</keyword>
<dbReference type="PROSITE" id="PS50011">
    <property type="entry name" value="PROTEIN_KINASE_DOM"/>
    <property type="match status" value="1"/>
</dbReference>
<dbReference type="OrthoDB" id="4062651at2759"/>
<keyword evidence="4" id="KW-0547">Nucleotide-binding</keyword>
<evidence type="ECO:0000256" key="8">
    <source>
        <dbReference type="ARBA" id="ARBA00048679"/>
    </source>
</evidence>
<gene>
    <name evidence="10" type="ORF">CTI12_AA001920</name>
</gene>
<dbReference type="PROSITE" id="PS00108">
    <property type="entry name" value="PROTEIN_KINASE_ST"/>
    <property type="match status" value="1"/>
</dbReference>
<protein>
    <recommendedName>
        <fullName evidence="1">non-specific serine/threonine protein kinase</fullName>
        <ecNumber evidence="1">2.7.11.1</ecNumber>
    </recommendedName>
</protein>
<evidence type="ECO:0000259" key="9">
    <source>
        <dbReference type="PROSITE" id="PS50011"/>
    </source>
</evidence>
<dbReference type="FunFam" id="1.10.510.10:FF:000046">
    <property type="entry name" value="probable serine/threonine-protein kinase WNK9"/>
    <property type="match status" value="1"/>
</dbReference>
<organism evidence="10 11">
    <name type="scientific">Artemisia annua</name>
    <name type="common">Sweet wormwood</name>
    <dbReference type="NCBI Taxonomy" id="35608"/>
    <lineage>
        <taxon>Eukaryota</taxon>
        <taxon>Viridiplantae</taxon>
        <taxon>Streptophyta</taxon>
        <taxon>Embryophyta</taxon>
        <taxon>Tracheophyta</taxon>
        <taxon>Spermatophyta</taxon>
        <taxon>Magnoliopsida</taxon>
        <taxon>eudicotyledons</taxon>
        <taxon>Gunneridae</taxon>
        <taxon>Pentapetalae</taxon>
        <taxon>asterids</taxon>
        <taxon>campanulids</taxon>
        <taxon>Asterales</taxon>
        <taxon>Asteraceae</taxon>
        <taxon>Asteroideae</taxon>
        <taxon>Anthemideae</taxon>
        <taxon>Artemisiinae</taxon>
        <taxon>Artemisia</taxon>
    </lineage>
</organism>
<dbReference type="CDD" id="cd13983">
    <property type="entry name" value="STKc_WNK"/>
    <property type="match status" value="1"/>
</dbReference>
<dbReference type="EMBL" id="PKPP01000009">
    <property type="protein sequence ID" value="PWA99660.1"/>
    <property type="molecule type" value="Genomic_DNA"/>
</dbReference>
<feature type="domain" description="Protein kinase" evidence="9">
    <location>
        <begin position="32"/>
        <end position="289"/>
    </location>
</feature>
<evidence type="ECO:0000313" key="10">
    <source>
        <dbReference type="EMBL" id="PWA99660.1"/>
    </source>
</evidence>
<dbReference type="SMART" id="SM00220">
    <property type="entry name" value="S_TKc"/>
    <property type="match status" value="1"/>
</dbReference>
<keyword evidence="5 10" id="KW-0418">Kinase</keyword>